<evidence type="ECO:0000256" key="6">
    <source>
        <dbReference type="ARBA" id="ARBA00022753"/>
    </source>
</evidence>
<dbReference type="Proteomes" id="UP001177023">
    <property type="component" value="Unassembled WGS sequence"/>
</dbReference>
<feature type="transmembrane region" description="Helical" evidence="10">
    <location>
        <begin position="70"/>
        <end position="95"/>
    </location>
</feature>
<keyword evidence="7 10" id="KW-1133">Transmembrane helix</keyword>
<dbReference type="Pfam" id="PF16954">
    <property type="entry name" value="HRG"/>
    <property type="match status" value="1"/>
</dbReference>
<feature type="non-terminal residue" evidence="11">
    <location>
        <position position="155"/>
    </location>
</feature>
<dbReference type="GO" id="GO:0005886">
    <property type="term" value="C:plasma membrane"/>
    <property type="evidence" value="ECO:0007669"/>
    <property type="project" value="TreeGrafter"/>
</dbReference>
<dbReference type="EMBL" id="CATQJA010002632">
    <property type="protein sequence ID" value="CAJ0574674.1"/>
    <property type="molecule type" value="Genomic_DNA"/>
</dbReference>
<keyword evidence="9" id="KW-0458">Lysosome</keyword>
<dbReference type="GO" id="GO:0020037">
    <property type="term" value="F:heme binding"/>
    <property type="evidence" value="ECO:0007669"/>
    <property type="project" value="TreeGrafter"/>
</dbReference>
<comment type="caution">
    <text evidence="11">The sequence shown here is derived from an EMBL/GenBank/DDBJ whole genome shotgun (WGS) entry which is preliminary data.</text>
</comment>
<name>A0AA36CUK2_9BILA</name>
<keyword evidence="4" id="KW-0813">Transport</keyword>
<comment type="similarity">
    <text evidence="3">Belongs to the HRG family.</text>
</comment>
<gene>
    <name evidence="11" type="ORF">MSPICULIGERA_LOCUS13002</name>
</gene>
<evidence type="ECO:0000313" key="11">
    <source>
        <dbReference type="EMBL" id="CAJ0574674.1"/>
    </source>
</evidence>
<dbReference type="PANTHER" id="PTHR31525:SF1">
    <property type="entry name" value="HEME TRANSPORTER HRG1"/>
    <property type="match status" value="1"/>
</dbReference>
<reference evidence="11" key="1">
    <citation type="submission" date="2023-06" db="EMBL/GenBank/DDBJ databases">
        <authorList>
            <person name="Delattre M."/>
        </authorList>
    </citation>
    <scope>NUCLEOTIDE SEQUENCE</scope>
    <source>
        <strain evidence="11">AF72</strain>
    </source>
</reference>
<feature type="transmembrane region" description="Helical" evidence="10">
    <location>
        <begin position="32"/>
        <end position="50"/>
    </location>
</feature>
<evidence type="ECO:0000256" key="9">
    <source>
        <dbReference type="ARBA" id="ARBA00023228"/>
    </source>
</evidence>
<evidence type="ECO:0000256" key="3">
    <source>
        <dbReference type="ARBA" id="ARBA00006203"/>
    </source>
</evidence>
<evidence type="ECO:0000313" key="12">
    <source>
        <dbReference type="Proteomes" id="UP001177023"/>
    </source>
</evidence>
<dbReference type="GO" id="GO:0015232">
    <property type="term" value="F:heme transmembrane transporter activity"/>
    <property type="evidence" value="ECO:0007669"/>
    <property type="project" value="InterPro"/>
</dbReference>
<keyword evidence="5 10" id="KW-0812">Transmembrane</keyword>
<evidence type="ECO:0000256" key="2">
    <source>
        <dbReference type="ARBA" id="ARBA00004337"/>
    </source>
</evidence>
<accession>A0AA36CUK2</accession>
<comment type="subcellular location">
    <subcellularLocation>
        <location evidence="2">Endosome membrane</location>
        <topology evidence="2">Multi-pass membrane protein</topology>
    </subcellularLocation>
    <subcellularLocation>
        <location evidence="1">Lysosome membrane</location>
        <topology evidence="1">Multi-pass membrane protein</topology>
    </subcellularLocation>
</comment>
<keyword evidence="12" id="KW-1185">Reference proteome</keyword>
<protein>
    <submittedName>
        <fullName evidence="11">Uncharacterized protein</fullName>
    </submittedName>
</protein>
<dbReference type="InterPro" id="IPR026218">
    <property type="entry name" value="HRG"/>
</dbReference>
<dbReference type="PANTHER" id="PTHR31525">
    <property type="entry name" value="HEME TRANSPORTER HRG1"/>
    <property type="match status" value="1"/>
</dbReference>
<evidence type="ECO:0000256" key="7">
    <source>
        <dbReference type="ARBA" id="ARBA00022989"/>
    </source>
</evidence>
<dbReference type="GO" id="GO:0005765">
    <property type="term" value="C:lysosomal membrane"/>
    <property type="evidence" value="ECO:0007669"/>
    <property type="project" value="UniProtKB-SubCell"/>
</dbReference>
<evidence type="ECO:0000256" key="4">
    <source>
        <dbReference type="ARBA" id="ARBA00022448"/>
    </source>
</evidence>
<evidence type="ECO:0000256" key="5">
    <source>
        <dbReference type="ARBA" id="ARBA00022692"/>
    </source>
</evidence>
<evidence type="ECO:0000256" key="8">
    <source>
        <dbReference type="ARBA" id="ARBA00023136"/>
    </source>
</evidence>
<dbReference type="AlphaFoldDB" id="A0AA36CUK2"/>
<dbReference type="PRINTS" id="PR02095">
    <property type="entry name" value="TRNSPORTRHRG"/>
</dbReference>
<evidence type="ECO:0000256" key="10">
    <source>
        <dbReference type="SAM" id="Phobius"/>
    </source>
</evidence>
<keyword evidence="8 10" id="KW-0472">Membrane</keyword>
<keyword evidence="6" id="KW-0967">Endosome</keyword>
<evidence type="ECO:0000256" key="1">
    <source>
        <dbReference type="ARBA" id="ARBA00004155"/>
    </source>
</evidence>
<organism evidence="11 12">
    <name type="scientific">Mesorhabditis spiculigera</name>
    <dbReference type="NCBI Taxonomy" id="96644"/>
    <lineage>
        <taxon>Eukaryota</taxon>
        <taxon>Metazoa</taxon>
        <taxon>Ecdysozoa</taxon>
        <taxon>Nematoda</taxon>
        <taxon>Chromadorea</taxon>
        <taxon>Rhabditida</taxon>
        <taxon>Rhabditina</taxon>
        <taxon>Rhabditomorpha</taxon>
        <taxon>Rhabditoidea</taxon>
        <taxon>Rhabditidae</taxon>
        <taxon>Mesorhabditinae</taxon>
        <taxon>Mesorhabditis</taxon>
    </lineage>
</organism>
<dbReference type="GO" id="GO:0010008">
    <property type="term" value="C:endosome membrane"/>
    <property type="evidence" value="ECO:0007669"/>
    <property type="project" value="UniProtKB-SubCell"/>
</dbReference>
<sequence>MCSVNVLLTISIIGITAGVMAGAMFGGQYHNVSTCIMAFISAGFATYVSYMHIAYKKNWMLHWSSAKFTASFWIGLLTFIASFIGMIGCLVAAGIKKQGLTHDELMGENLWMTAVWSFMTAKWSSQMAVFAKRYSSASMQPLTKSTPIHSTVNLY</sequence>
<feature type="transmembrane region" description="Helical" evidence="10">
    <location>
        <begin position="6"/>
        <end position="25"/>
    </location>
</feature>
<proteinExistence type="inferred from homology"/>